<feature type="signal peptide" evidence="1">
    <location>
        <begin position="1"/>
        <end position="20"/>
    </location>
</feature>
<dbReference type="Proteomes" id="UP000660729">
    <property type="component" value="Unassembled WGS sequence"/>
</dbReference>
<comment type="caution">
    <text evidence="2">The sequence shown here is derived from an EMBL/GenBank/DDBJ whole genome shotgun (WGS) entry which is preliminary data.</text>
</comment>
<evidence type="ECO:0000313" key="3">
    <source>
        <dbReference type="Proteomes" id="UP000660729"/>
    </source>
</evidence>
<dbReference type="EMBL" id="JABCIY010000090">
    <property type="protein sequence ID" value="KAF7193283.1"/>
    <property type="molecule type" value="Genomic_DNA"/>
</dbReference>
<gene>
    <name evidence="2" type="ORF">HII31_05377</name>
</gene>
<protein>
    <recommendedName>
        <fullName evidence="4">Secreted protein</fullName>
    </recommendedName>
</protein>
<evidence type="ECO:0000256" key="1">
    <source>
        <dbReference type="SAM" id="SignalP"/>
    </source>
</evidence>
<proteinExistence type="predicted"/>
<keyword evidence="3" id="KW-1185">Reference proteome</keyword>
<reference evidence="2" key="1">
    <citation type="submission" date="2020-04" db="EMBL/GenBank/DDBJ databases">
        <title>Draft genome resource of the tomato pathogen Pseudocercospora fuligena.</title>
        <authorList>
            <person name="Zaccaron A."/>
        </authorList>
    </citation>
    <scope>NUCLEOTIDE SEQUENCE</scope>
    <source>
        <strain evidence="2">PF001</strain>
    </source>
</reference>
<organism evidence="2 3">
    <name type="scientific">Pseudocercospora fuligena</name>
    <dbReference type="NCBI Taxonomy" id="685502"/>
    <lineage>
        <taxon>Eukaryota</taxon>
        <taxon>Fungi</taxon>
        <taxon>Dikarya</taxon>
        <taxon>Ascomycota</taxon>
        <taxon>Pezizomycotina</taxon>
        <taxon>Dothideomycetes</taxon>
        <taxon>Dothideomycetidae</taxon>
        <taxon>Mycosphaerellales</taxon>
        <taxon>Mycosphaerellaceae</taxon>
        <taxon>Pseudocercospora</taxon>
    </lineage>
</organism>
<dbReference type="AlphaFoldDB" id="A0A8H6RLZ2"/>
<accession>A0A8H6RLZ2</accession>
<keyword evidence="1" id="KW-0732">Signal</keyword>
<sequence length="98" mass="11355">MHYKAYKHLLAFLVLGIASATSFCKYPDKDTIKEWGRTNCEKWKKGLSKEYCEDTVGQATCPGTNRYICSGRTFEYDDPFTGRKHETNFAPACYFFKK</sequence>
<evidence type="ECO:0000313" key="2">
    <source>
        <dbReference type="EMBL" id="KAF7193283.1"/>
    </source>
</evidence>
<feature type="chain" id="PRO_5034503391" description="Secreted protein" evidence="1">
    <location>
        <begin position="21"/>
        <end position="98"/>
    </location>
</feature>
<dbReference type="OrthoDB" id="10278142at2759"/>
<evidence type="ECO:0008006" key="4">
    <source>
        <dbReference type="Google" id="ProtNLM"/>
    </source>
</evidence>
<name>A0A8H6RLZ2_9PEZI</name>